<dbReference type="AlphaFoldDB" id="A0A7J7F4B3"/>
<feature type="region of interest" description="Disordered" evidence="1">
    <location>
        <begin position="111"/>
        <end position="171"/>
    </location>
</feature>
<dbReference type="PANTHER" id="PTHR35826">
    <property type="entry name" value="PROTEIN ATP6V1FNB-LIKE"/>
    <property type="match status" value="1"/>
</dbReference>
<protein>
    <recommendedName>
        <fullName evidence="2">Sperm microtubule inner protein 1 C-terminal domain-containing protein</fullName>
    </recommendedName>
</protein>
<evidence type="ECO:0000313" key="4">
    <source>
        <dbReference type="Proteomes" id="UP000551758"/>
    </source>
</evidence>
<accession>A0A7J7F4B3</accession>
<feature type="domain" description="Sperm microtubule inner protein 1 C-terminal" evidence="2">
    <location>
        <begin position="175"/>
        <end position="256"/>
    </location>
</feature>
<dbReference type="InterPro" id="IPR054323">
    <property type="entry name" value="SPMIP1_C"/>
</dbReference>
<sequence>MRAKGLGPESLRGRTRPPARHPGWVVAGLCSLFRPDLSYCLWGPRSLPPPAAQPLLCLATRPSLAAQASLLAGAHPEGGCRRVAWKMNYGRKYLKEGPTPRKRLQQAPFRSALGAGPVPATSSPDSKEIQGVRDQLSRGVGVQGPPAQGRSLGGPNHNSGASRPDPARGLRYEAGPLSTLQLLFEDVSHDGQGRALYLRERHRQKPEEKFPCPILSSWEDGWHVGGAMKDTRAPTYARSQPITKTFYMNSSVFHFPRRTDQLT</sequence>
<gene>
    <name evidence="3" type="ORF">HPG69_008082</name>
</gene>
<keyword evidence="4" id="KW-1185">Reference proteome</keyword>
<reference evidence="3 4" key="1">
    <citation type="journal article" date="2020" name="Mol. Biol. Evol.">
        <title>Interspecific Gene Flow and the Evolution of Specialization in Black and White Rhinoceros.</title>
        <authorList>
            <person name="Moodley Y."/>
            <person name="Westbury M.V."/>
            <person name="Russo I.M."/>
            <person name="Gopalakrishnan S."/>
            <person name="Rakotoarivelo A."/>
            <person name="Olsen R.A."/>
            <person name="Prost S."/>
            <person name="Tunstall T."/>
            <person name="Ryder O.A."/>
            <person name="Dalen L."/>
            <person name="Bruford M.W."/>
        </authorList>
    </citation>
    <scope>NUCLEOTIDE SEQUENCE [LARGE SCALE GENOMIC DNA]</scope>
    <source>
        <strain evidence="3">SBR-YM</strain>
        <tissue evidence="3">Skin</tissue>
    </source>
</reference>
<name>A0A7J7F4B3_DICBM</name>
<organism evidence="3 4">
    <name type="scientific">Diceros bicornis minor</name>
    <name type="common">South-central black rhinoceros</name>
    <dbReference type="NCBI Taxonomy" id="77932"/>
    <lineage>
        <taxon>Eukaryota</taxon>
        <taxon>Metazoa</taxon>
        <taxon>Chordata</taxon>
        <taxon>Craniata</taxon>
        <taxon>Vertebrata</taxon>
        <taxon>Euteleostomi</taxon>
        <taxon>Mammalia</taxon>
        <taxon>Eutheria</taxon>
        <taxon>Laurasiatheria</taxon>
        <taxon>Perissodactyla</taxon>
        <taxon>Rhinocerotidae</taxon>
        <taxon>Diceros</taxon>
    </lineage>
</organism>
<evidence type="ECO:0000313" key="3">
    <source>
        <dbReference type="EMBL" id="KAF5922708.1"/>
    </source>
</evidence>
<evidence type="ECO:0000259" key="2">
    <source>
        <dbReference type="Pfam" id="PF22589"/>
    </source>
</evidence>
<dbReference type="Pfam" id="PF22589">
    <property type="entry name" value="SPMIP1"/>
    <property type="match status" value="1"/>
</dbReference>
<comment type="caution">
    <text evidence="3">The sequence shown here is derived from an EMBL/GenBank/DDBJ whole genome shotgun (WGS) entry which is preliminary data.</text>
</comment>
<dbReference type="Proteomes" id="UP000551758">
    <property type="component" value="Unassembled WGS sequence"/>
</dbReference>
<dbReference type="EMBL" id="JACDTQ010001388">
    <property type="protein sequence ID" value="KAF5922708.1"/>
    <property type="molecule type" value="Genomic_DNA"/>
</dbReference>
<proteinExistence type="predicted"/>
<evidence type="ECO:0000256" key="1">
    <source>
        <dbReference type="SAM" id="MobiDB-lite"/>
    </source>
</evidence>
<dbReference type="PANTHER" id="PTHR35826:SF5">
    <property type="entry name" value="GENE 45521-RELATED"/>
    <property type="match status" value="1"/>
</dbReference>